<dbReference type="GO" id="GO:0005737">
    <property type="term" value="C:cytoplasm"/>
    <property type="evidence" value="ECO:0007669"/>
    <property type="project" value="TreeGrafter"/>
</dbReference>
<feature type="binding site" evidence="16">
    <location>
        <position position="782"/>
    </location>
    <ligand>
        <name>ATP</name>
        <dbReference type="ChEBI" id="CHEBI:30616"/>
        <label>2</label>
    </ligand>
</feature>
<feature type="binding site" evidence="16">
    <location>
        <position position="754"/>
    </location>
    <ligand>
        <name>ATP</name>
        <dbReference type="ChEBI" id="CHEBI:30616"/>
        <label>2</label>
    </ligand>
</feature>
<evidence type="ECO:0000256" key="10">
    <source>
        <dbReference type="ARBA" id="ARBA00022840"/>
    </source>
</evidence>
<dbReference type="PANTHER" id="PTHR11405">
    <property type="entry name" value="CARBAMOYLTRANSFERASE FAMILY MEMBER"/>
    <property type="match status" value="1"/>
</dbReference>
<dbReference type="Gene3D" id="1.10.1030.10">
    <property type="entry name" value="Carbamoyl-phosphate synthetase, large subunit oligomerisation domain"/>
    <property type="match status" value="1"/>
</dbReference>
<dbReference type="Gene3D" id="3.40.50.1380">
    <property type="entry name" value="Methylglyoxal synthase-like domain"/>
    <property type="match status" value="1"/>
</dbReference>
<evidence type="ECO:0000256" key="13">
    <source>
        <dbReference type="ARBA" id="ARBA00023211"/>
    </source>
</evidence>
<dbReference type="UniPathway" id="UPA00068">
    <property type="reaction ID" value="UER00171"/>
</dbReference>
<dbReference type="GO" id="GO:0004087">
    <property type="term" value="F:carbamoyl-phosphate synthase (ammonia) activity"/>
    <property type="evidence" value="ECO:0007669"/>
    <property type="project" value="UniProtKB-EC"/>
</dbReference>
<keyword evidence="12 16" id="KW-0665">Pyrimidine biosynthesis</keyword>
<keyword evidence="4 16" id="KW-0055">Arginine biosynthesis</keyword>
<evidence type="ECO:0000256" key="4">
    <source>
        <dbReference type="ARBA" id="ARBA00022571"/>
    </source>
</evidence>
<evidence type="ECO:0000256" key="8">
    <source>
        <dbReference type="ARBA" id="ARBA00022737"/>
    </source>
</evidence>
<feature type="binding site" evidence="16">
    <location>
        <position position="243"/>
    </location>
    <ligand>
        <name>ATP</name>
        <dbReference type="ChEBI" id="CHEBI:30616"/>
        <label>1</label>
    </ligand>
</feature>
<keyword evidence="11" id="KW-0460">Magnesium</keyword>
<dbReference type="PANTHER" id="PTHR11405:SF53">
    <property type="entry name" value="CARBAMOYL-PHOSPHATE SYNTHASE [AMMONIA], MITOCHONDRIAL"/>
    <property type="match status" value="1"/>
</dbReference>
<protein>
    <recommendedName>
        <fullName evidence="16">Carbamoyl phosphate synthase large chain</fullName>
        <ecNumber evidence="16">6.3.4.16</ecNumber>
        <ecNumber evidence="16">6.3.5.5</ecNumber>
    </recommendedName>
    <alternativeName>
        <fullName evidence="16">Carbamoyl phosphate synthetase ammonia chain</fullName>
    </alternativeName>
</protein>
<comment type="caution">
    <text evidence="19">The sequence shown here is derived from an EMBL/GenBank/DDBJ whole genome shotgun (WGS) entry which is preliminary data.</text>
</comment>
<feature type="binding site" evidence="16">
    <location>
        <position position="836"/>
    </location>
    <ligand>
        <name>Mg(2+)</name>
        <dbReference type="ChEBI" id="CHEBI:18420"/>
        <label>4</label>
    </ligand>
</feature>
<dbReference type="UniPathway" id="UPA00070">
    <property type="reaction ID" value="UER00115"/>
</dbReference>
<feature type="binding site" evidence="16">
    <location>
        <position position="242"/>
    </location>
    <ligand>
        <name>ATP</name>
        <dbReference type="ChEBI" id="CHEBI:30616"/>
        <label>1</label>
    </ligand>
</feature>
<evidence type="ECO:0000256" key="14">
    <source>
        <dbReference type="ARBA" id="ARBA00047359"/>
    </source>
</evidence>
<comment type="function">
    <text evidence="16">Large subunit of the glutamine-dependent carbamoyl phosphate synthetase (CPSase). CPSase catalyzes the formation of carbamoyl phosphate from the ammonia moiety of glutamine, carbonate, and phosphate donated by ATP, constituting the first step of 2 biosynthetic pathways, one leading to arginine and/or urea and the other to pyrimidine nucleotides. The large subunit (synthetase) binds the substrates ammonia (free or transferred from glutamine from the small subunit), hydrogencarbonate and ATP and carries out an ATP-coupled ligase reaction, activating hydrogencarbonate by forming carboxy phosphate which reacts with ammonia to form carbamoyl phosphate.</text>
</comment>
<dbReference type="RefSeq" id="WP_160909885.1">
    <property type="nucleotide sequence ID" value="NZ_WMEQ01000010.1"/>
</dbReference>
<keyword evidence="13" id="KW-0464">Manganese</keyword>
<dbReference type="SUPFAM" id="SSF56059">
    <property type="entry name" value="Glutathione synthetase ATP-binding domain-like"/>
    <property type="match status" value="2"/>
</dbReference>
<feature type="domain" description="ATP-grasp" evidence="17">
    <location>
        <begin position="672"/>
        <end position="863"/>
    </location>
</feature>
<dbReference type="Pfam" id="PF02787">
    <property type="entry name" value="CPSase_L_D3"/>
    <property type="match status" value="1"/>
</dbReference>
<dbReference type="PROSITE" id="PS00866">
    <property type="entry name" value="CPSASE_1"/>
    <property type="match status" value="1"/>
</dbReference>
<dbReference type="AlphaFoldDB" id="A0A6I5A239"/>
<feature type="binding site" evidence="16">
    <location>
        <position position="129"/>
    </location>
    <ligand>
        <name>ATP</name>
        <dbReference type="ChEBI" id="CHEBI:30616"/>
        <label>1</label>
    </ligand>
</feature>
<evidence type="ECO:0000313" key="19">
    <source>
        <dbReference type="EMBL" id="MYL34612.1"/>
    </source>
</evidence>
<keyword evidence="6 16" id="KW-0028">Amino-acid biosynthesis</keyword>
<feature type="binding site" evidence="16">
    <location>
        <position position="298"/>
    </location>
    <ligand>
        <name>ATP</name>
        <dbReference type="ChEBI" id="CHEBI:30616"/>
        <label>1</label>
    </ligand>
</feature>
<dbReference type="EC" id="6.3.5.5" evidence="16"/>
<dbReference type="Gene3D" id="3.40.50.20">
    <property type="match status" value="2"/>
</dbReference>
<dbReference type="EC" id="6.3.4.16" evidence="16"/>
<dbReference type="Gene3D" id="3.30.470.20">
    <property type="entry name" value="ATP-grasp fold, B domain"/>
    <property type="match status" value="2"/>
</dbReference>
<dbReference type="FunFam" id="3.40.50.20:FF:000001">
    <property type="entry name" value="Carbamoyl-phosphate synthase large chain"/>
    <property type="match status" value="2"/>
</dbReference>
<keyword evidence="8 16" id="KW-0677">Repeat</keyword>
<dbReference type="FunFam" id="1.10.1030.10:FF:000002">
    <property type="entry name" value="Carbamoyl-phosphate synthase large chain"/>
    <property type="match status" value="1"/>
</dbReference>
<feature type="binding site" evidence="16">
    <location>
        <position position="834"/>
    </location>
    <ligand>
        <name>Mn(2+)</name>
        <dbReference type="ChEBI" id="CHEBI:29035"/>
        <label>4</label>
    </ligand>
</feature>
<dbReference type="Gene3D" id="3.30.1490.20">
    <property type="entry name" value="ATP-grasp fold, A domain"/>
    <property type="match status" value="1"/>
</dbReference>
<gene>
    <name evidence="16 19" type="primary">carB</name>
    <name evidence="19" type="ORF">GLW05_13520</name>
</gene>
<dbReference type="PRINTS" id="PR00098">
    <property type="entry name" value="CPSASE"/>
</dbReference>
<keyword evidence="10 16" id="KW-0067">ATP-binding</keyword>
<dbReference type="GO" id="GO:0004088">
    <property type="term" value="F:carbamoyl-phosphate synthase (glutamine-hydrolyzing) activity"/>
    <property type="evidence" value="ECO:0007669"/>
    <property type="project" value="UniProtKB-UniRule"/>
</dbReference>
<feature type="binding site" evidence="16">
    <location>
        <position position="748"/>
    </location>
    <ligand>
        <name>ATP</name>
        <dbReference type="ChEBI" id="CHEBI:30616"/>
        <label>2</label>
    </ligand>
</feature>
<comment type="pathway">
    <text evidence="2 16">Amino-acid biosynthesis; L-arginine biosynthesis; carbamoyl phosphate from bicarbonate: step 1/1.</text>
</comment>
<feature type="binding site" evidence="16">
    <location>
        <position position="300"/>
    </location>
    <ligand>
        <name>Mg(2+)</name>
        <dbReference type="ChEBI" id="CHEBI:18420"/>
        <label>2</label>
    </ligand>
</feature>
<reference evidence="19 20" key="1">
    <citation type="submission" date="2019-11" db="EMBL/GenBank/DDBJ databases">
        <title>Genome sequences of 17 halophilic strains isolated from different environments.</title>
        <authorList>
            <person name="Furrow R.E."/>
        </authorList>
    </citation>
    <scope>NUCLEOTIDE SEQUENCE [LARGE SCALE GENOMIC DNA]</scope>
    <source>
        <strain evidence="19 20">22514_16_FS</strain>
    </source>
</reference>
<feature type="binding site" evidence="16">
    <location>
        <position position="780"/>
    </location>
    <ligand>
        <name>ATP</name>
        <dbReference type="ChEBI" id="CHEBI:30616"/>
        <label>2</label>
    </ligand>
</feature>
<dbReference type="GO" id="GO:0006541">
    <property type="term" value="P:glutamine metabolic process"/>
    <property type="evidence" value="ECO:0007669"/>
    <property type="project" value="TreeGrafter"/>
</dbReference>
<name>A0A6I5A239_9BACI</name>
<dbReference type="EMBL" id="WMEQ01000010">
    <property type="protein sequence ID" value="MYL34612.1"/>
    <property type="molecule type" value="Genomic_DNA"/>
</dbReference>
<feature type="binding site" evidence="16">
    <location>
        <position position="834"/>
    </location>
    <ligand>
        <name>ATP</name>
        <dbReference type="ChEBI" id="CHEBI:30616"/>
        <label>2</label>
    </ligand>
</feature>
<feature type="binding site" evidence="16">
    <location>
        <position position="241"/>
    </location>
    <ligand>
        <name>ATP</name>
        <dbReference type="ChEBI" id="CHEBI:30616"/>
        <label>1</label>
    </ligand>
</feature>
<dbReference type="InterPro" id="IPR005483">
    <property type="entry name" value="CPSase_dom"/>
</dbReference>
<dbReference type="GO" id="GO:0046872">
    <property type="term" value="F:metal ion binding"/>
    <property type="evidence" value="ECO:0007669"/>
    <property type="project" value="UniProtKB-KW"/>
</dbReference>
<feature type="binding site" evidence="16">
    <location>
        <position position="708"/>
    </location>
    <ligand>
        <name>ATP</name>
        <dbReference type="ChEBI" id="CHEBI:30616"/>
        <label>2</label>
    </ligand>
</feature>
<comment type="subunit">
    <text evidence="16">Composed of two chains; the small (or glutamine) chain promotes the hydrolysis of glutamine to ammonia, which is used by the large (or ammonia) chain to synthesize carbamoyl phosphate. Tetramer of heterodimers (alpha,beta)4.</text>
</comment>
<accession>A0A6I5A239</accession>
<dbReference type="Pfam" id="PF02142">
    <property type="entry name" value="MGS"/>
    <property type="match status" value="1"/>
</dbReference>
<dbReference type="PROSITE" id="PS51855">
    <property type="entry name" value="MGS"/>
    <property type="match status" value="1"/>
</dbReference>
<dbReference type="InterPro" id="IPR058047">
    <property type="entry name" value="CPSase_preATP-grasp"/>
</dbReference>
<feature type="binding site" evidence="16">
    <location>
        <position position="298"/>
    </location>
    <ligand>
        <name>Mg(2+)</name>
        <dbReference type="ChEBI" id="CHEBI:18420"/>
        <label>1</label>
    </ligand>
</feature>
<feature type="binding site" evidence="16">
    <location>
        <position position="169"/>
    </location>
    <ligand>
        <name>ATP</name>
        <dbReference type="ChEBI" id="CHEBI:30616"/>
        <label>1</label>
    </ligand>
</feature>
<comment type="cofactor">
    <cofactor evidence="16">
        <name>Mg(2+)</name>
        <dbReference type="ChEBI" id="CHEBI:18420"/>
    </cofactor>
    <cofactor evidence="16">
        <name>Mn(2+)</name>
        <dbReference type="ChEBI" id="CHEBI:29035"/>
    </cofactor>
    <text evidence="16">Binds 4 Mg(2+) or Mn(2+) ions per subunit.</text>
</comment>
<comment type="catalytic activity">
    <reaction evidence="15 16">
        <text>hydrogencarbonate + L-glutamine + 2 ATP + H2O = carbamoyl phosphate + L-glutamate + 2 ADP + phosphate + 2 H(+)</text>
        <dbReference type="Rhea" id="RHEA:18633"/>
        <dbReference type="ChEBI" id="CHEBI:15377"/>
        <dbReference type="ChEBI" id="CHEBI:15378"/>
        <dbReference type="ChEBI" id="CHEBI:17544"/>
        <dbReference type="ChEBI" id="CHEBI:29985"/>
        <dbReference type="ChEBI" id="CHEBI:30616"/>
        <dbReference type="ChEBI" id="CHEBI:43474"/>
        <dbReference type="ChEBI" id="CHEBI:58228"/>
        <dbReference type="ChEBI" id="CHEBI:58359"/>
        <dbReference type="ChEBI" id="CHEBI:456216"/>
        <dbReference type="EC" id="6.3.5.5"/>
    </reaction>
</comment>
<evidence type="ECO:0000256" key="5">
    <source>
        <dbReference type="ARBA" id="ARBA00022598"/>
    </source>
</evidence>
<comment type="domain">
    <text evidence="16">The large subunit is composed of 2 ATP-grasp domains that are involved in binding the 2 ATP molecules needed for carbamoyl phosphate synthesis. The N-terminal ATP-grasp domain (referred to as the carboxyphosphate synthetic component) catalyzes the ATP-dependent phosphorylation of hydrogencarbonate to carboxyphosphate and the subsequent nucleophilic attack by ammonia to form a carbamate intermediate. The C-terminal ATP-grasp domain (referred to as the carbamoyl phosphate synthetic component) then catalyzes the phosphorylation of carbamate with the second ATP to form the end product carbamoyl phosphate. The reactive and unstable enzyme intermediates are sequentially channeled from one active site to the next through the interior of the protein over a distance of at least 96 A.</text>
</comment>
<feature type="binding site" evidence="16">
    <location>
        <position position="210"/>
    </location>
    <ligand>
        <name>ATP</name>
        <dbReference type="ChEBI" id="CHEBI:30616"/>
        <label>1</label>
    </ligand>
</feature>
<comment type="caution">
    <text evidence="16">Lacks conserved residue(s) required for the propagation of feature annotation.</text>
</comment>
<evidence type="ECO:0000256" key="2">
    <source>
        <dbReference type="ARBA" id="ARBA00005077"/>
    </source>
</evidence>
<evidence type="ECO:0000256" key="15">
    <source>
        <dbReference type="ARBA" id="ARBA00048816"/>
    </source>
</evidence>
<dbReference type="InterPro" id="IPR036914">
    <property type="entry name" value="MGS-like_dom_sf"/>
</dbReference>
<comment type="similarity">
    <text evidence="3 16">Belongs to the CarB family.</text>
</comment>
<feature type="binding site" evidence="16">
    <location>
        <position position="836"/>
    </location>
    <ligand>
        <name>Mn(2+)</name>
        <dbReference type="ChEBI" id="CHEBI:29035"/>
        <label>4</label>
    </ligand>
</feature>
<feature type="domain" description="ATP-grasp" evidence="17">
    <location>
        <begin position="133"/>
        <end position="327"/>
    </location>
</feature>
<comment type="catalytic activity">
    <reaction evidence="14 16">
        <text>hydrogencarbonate + NH4(+) + 2 ATP = carbamoyl phosphate + 2 ADP + phosphate + 2 H(+)</text>
        <dbReference type="Rhea" id="RHEA:18029"/>
        <dbReference type="ChEBI" id="CHEBI:15378"/>
        <dbReference type="ChEBI" id="CHEBI:17544"/>
        <dbReference type="ChEBI" id="CHEBI:28938"/>
        <dbReference type="ChEBI" id="CHEBI:30616"/>
        <dbReference type="ChEBI" id="CHEBI:43474"/>
        <dbReference type="ChEBI" id="CHEBI:58228"/>
        <dbReference type="ChEBI" id="CHEBI:456216"/>
        <dbReference type="EC" id="6.3.4.16"/>
    </reaction>
</comment>
<dbReference type="PROSITE" id="PS50975">
    <property type="entry name" value="ATP_GRASP"/>
    <property type="match status" value="2"/>
</dbReference>
<feature type="region of interest" description="Carboxyphosphate synthetic domain" evidence="16">
    <location>
        <begin position="1"/>
        <end position="401"/>
    </location>
</feature>
<evidence type="ECO:0000259" key="18">
    <source>
        <dbReference type="PROSITE" id="PS51855"/>
    </source>
</evidence>
<feature type="binding site" evidence="16">
    <location>
        <position position="284"/>
    </location>
    <ligand>
        <name>Mg(2+)</name>
        <dbReference type="ChEBI" id="CHEBI:18420"/>
        <label>1</label>
    </ligand>
</feature>
<feature type="binding site" evidence="16">
    <location>
        <position position="822"/>
    </location>
    <ligand>
        <name>Mg(2+)</name>
        <dbReference type="ChEBI" id="CHEBI:18420"/>
        <label>3</label>
    </ligand>
</feature>
<feature type="binding site" evidence="16">
    <location>
        <position position="215"/>
    </location>
    <ligand>
        <name>ATP</name>
        <dbReference type="ChEBI" id="CHEBI:30616"/>
        <label>1</label>
    </ligand>
</feature>
<dbReference type="InterPro" id="IPR005479">
    <property type="entry name" value="CPAse_ATP-bd"/>
</dbReference>
<dbReference type="Pfam" id="PF02786">
    <property type="entry name" value="CPSase_L_D2"/>
    <property type="match status" value="2"/>
</dbReference>
<feature type="domain" description="MGS-like" evidence="18">
    <location>
        <begin position="930"/>
        <end position="1071"/>
    </location>
</feature>
<dbReference type="SUPFAM" id="SSF52440">
    <property type="entry name" value="PreATP-grasp domain"/>
    <property type="match status" value="2"/>
</dbReference>
<feature type="binding site" evidence="16">
    <location>
        <position position="176"/>
    </location>
    <ligand>
        <name>ATP</name>
        <dbReference type="ChEBI" id="CHEBI:30616"/>
        <label>1</label>
    </ligand>
</feature>
<evidence type="ECO:0000256" key="7">
    <source>
        <dbReference type="ARBA" id="ARBA00022723"/>
    </source>
</evidence>
<feature type="binding site" evidence="16">
    <location>
        <position position="822"/>
    </location>
    <ligand>
        <name>ATP</name>
        <dbReference type="ChEBI" id="CHEBI:30616"/>
        <label>2</label>
    </ligand>
</feature>
<feature type="binding site" evidence="16">
    <location>
        <position position="300"/>
    </location>
    <ligand>
        <name>Mn(2+)</name>
        <dbReference type="ChEBI" id="CHEBI:29035"/>
        <label>2</label>
    </ligand>
</feature>
<feature type="binding site" evidence="16">
    <location>
        <position position="298"/>
    </location>
    <ligand>
        <name>Mn(2+)</name>
        <dbReference type="ChEBI" id="CHEBI:29035"/>
        <label>2</label>
    </ligand>
</feature>
<dbReference type="FunFam" id="3.30.470.20:FF:000001">
    <property type="entry name" value="Carbamoyl-phosphate synthase large chain"/>
    <property type="match status" value="1"/>
</dbReference>
<comment type="cofactor">
    <cofactor evidence="1">
        <name>Mn(2+)</name>
        <dbReference type="ChEBI" id="CHEBI:29035"/>
    </cofactor>
</comment>
<dbReference type="NCBIfam" id="TIGR01369">
    <property type="entry name" value="CPSaseII_lrg"/>
    <property type="match status" value="1"/>
</dbReference>
<feature type="binding site" evidence="16">
    <location>
        <position position="208"/>
    </location>
    <ligand>
        <name>ATP</name>
        <dbReference type="ChEBI" id="CHEBI:30616"/>
        <label>1</label>
    </ligand>
</feature>
<dbReference type="PROSITE" id="PS00867">
    <property type="entry name" value="CPSASE_2"/>
    <property type="match status" value="2"/>
</dbReference>
<dbReference type="InterPro" id="IPR016185">
    <property type="entry name" value="PreATP-grasp_dom_sf"/>
</dbReference>
<feature type="binding site" evidence="16">
    <location>
        <position position="822"/>
    </location>
    <ligand>
        <name>Mn(2+)</name>
        <dbReference type="ChEBI" id="CHEBI:29035"/>
        <label>3</label>
    </ligand>
</feature>
<feature type="binding site" evidence="16">
    <location>
        <position position="284"/>
    </location>
    <ligand>
        <name>ATP</name>
        <dbReference type="ChEBI" id="CHEBI:30616"/>
        <label>1</label>
    </ligand>
</feature>
<sequence>MPLRNDLKKVLIVGSGPIQIGQAAEFDYSGTQACMALKEEGIEVVLVNSNPATIMTDPMMADRVYMEPLTVESIEQIIAKEQPQGLIGTLGGQTGLNLTIELDEKGILQKYGVELLGTSLGSIQKGEDRQLFRQLMIDIEEPIPESKMVHNQEEALEFAAAIHYPVIVRPAYTLGGEGGGVANNPEELQEITRKGLQLSPIHQVLVEKSILGWKELEYEVMRDANGTSTIVCNMENMDPVGIHTGDSIVVAPSQTLSDTQYQMLRNSSLKVIQALEIVGGCNIQFGLDPHSNNYYVIEVNPRVSRSSALASKATGYPIASMATKCAIGYHLDEIVNPITQKTYAAFEPALDYAVVKLPRFPFDKFVEGNRELGTQMKATGEVMAIDRTFEGALNKAVRSLETNQYSLTSTSYQGLSDGQLSDQLQHATDERLFFIAEAFKRGVTVAQVQQLTYIDPWFLEKVYNIVQLEGKLKNQTLFSIAQIKKAKSFNISDEFLASCLNMSLPLFREYKQESGLTVSYKQVDTCAGEFEAVTPYYYSTWNGQDEVEQVAGDKVLVVGSGPIRIGQGVEFDYCSVHATMALKEKGCTAVVINNNPETVSTDYTMADRLYFEPLALEDVLAVIEKEGISKVLIQFGGQTAINLANGLQENGVHILGTSVEDIEKVEDRDAFYQTLKNLGIPYIKGTIAYKLTDLQHVSDQVSFPVIVRPSHVIGGQSMFLINSKEELEAHSKQWKATQKNMWPLVIDEYIKGKECEVDAICDGEDILIPGIMEHMERAGVHSGDSTAIYPPLTLTNDQQETIVSYTKQLANAMNAIGMINIQFVIEEDEVYVLEVNPRSSRTVPIMSKVTSVPMIELAVFTQLGYKLKDSTYGTGLLKEVPFYTVKAPAFSDNKLNDVDHALGPEMKSTGEVLGLSTDVTEAIQKAWYLTTIKMPMNVLCSINESEKHTAIPVLTNMIEKGVHVYATPNTAAFLAQEGLNVEVVEKDLDQIEEMIANEKIQGLLCTPTQGRKKQRFGFQLRALATRYRLPSFTHLDTFKLVNYLLDQDKALTVATVEDLQKNGSSVHSITM</sequence>
<evidence type="ECO:0000256" key="16">
    <source>
        <dbReference type="HAMAP-Rule" id="MF_01210"/>
    </source>
</evidence>
<dbReference type="InterPro" id="IPR036897">
    <property type="entry name" value="CarbamoylP_synth_lsu_oligo_sf"/>
</dbReference>
<evidence type="ECO:0000256" key="1">
    <source>
        <dbReference type="ARBA" id="ARBA00001936"/>
    </source>
</evidence>
<feature type="binding site" evidence="16">
    <location>
        <position position="834"/>
    </location>
    <ligand>
        <name>Mg(2+)</name>
        <dbReference type="ChEBI" id="CHEBI:18420"/>
        <label>3</label>
    </ligand>
</feature>
<dbReference type="SMART" id="SM00851">
    <property type="entry name" value="MGS"/>
    <property type="match status" value="1"/>
</dbReference>
<dbReference type="SMART" id="SM01096">
    <property type="entry name" value="CPSase_L_D3"/>
    <property type="match status" value="1"/>
</dbReference>
<evidence type="ECO:0000256" key="9">
    <source>
        <dbReference type="ARBA" id="ARBA00022741"/>
    </source>
</evidence>
<dbReference type="NCBIfam" id="NF009455">
    <property type="entry name" value="PRK12815.1"/>
    <property type="match status" value="1"/>
</dbReference>
<dbReference type="SUPFAM" id="SSF48108">
    <property type="entry name" value="Carbamoyl phosphate synthetase, large subunit connection domain"/>
    <property type="match status" value="1"/>
</dbReference>
<dbReference type="SUPFAM" id="SSF52335">
    <property type="entry name" value="Methylglyoxal synthase-like"/>
    <property type="match status" value="1"/>
</dbReference>
<feature type="binding site" evidence="16">
    <location>
        <position position="175"/>
    </location>
    <ligand>
        <name>ATP</name>
        <dbReference type="ChEBI" id="CHEBI:30616"/>
        <label>1</label>
    </ligand>
</feature>
<dbReference type="GO" id="GO:0005524">
    <property type="term" value="F:ATP binding"/>
    <property type="evidence" value="ECO:0007669"/>
    <property type="project" value="UniProtKB-UniRule"/>
</dbReference>
<dbReference type="HAMAP" id="MF_01210_B">
    <property type="entry name" value="CPSase_L_chain_B"/>
    <property type="match status" value="1"/>
</dbReference>
<dbReference type="InterPro" id="IPR013815">
    <property type="entry name" value="ATP_grasp_subdomain_1"/>
</dbReference>
<organism evidence="19 20">
    <name type="scientific">Pontibacillus yanchengensis</name>
    <dbReference type="NCBI Taxonomy" id="462910"/>
    <lineage>
        <taxon>Bacteria</taxon>
        <taxon>Bacillati</taxon>
        <taxon>Bacillota</taxon>
        <taxon>Bacilli</taxon>
        <taxon>Bacillales</taxon>
        <taxon>Bacillaceae</taxon>
        <taxon>Pontibacillus</taxon>
    </lineage>
</organism>
<feature type="binding site" evidence="16">
    <location>
        <position position="298"/>
    </location>
    <ligand>
        <name>Mg(2+)</name>
        <dbReference type="ChEBI" id="CHEBI:18420"/>
        <label>2</label>
    </ligand>
</feature>
<keyword evidence="5 16" id="KW-0436">Ligase</keyword>
<evidence type="ECO:0000256" key="3">
    <source>
        <dbReference type="ARBA" id="ARBA00009799"/>
    </source>
</evidence>
<dbReference type="InterPro" id="IPR006275">
    <property type="entry name" value="CPSase_lsu"/>
</dbReference>
<feature type="binding site" evidence="16">
    <location>
        <position position="750"/>
    </location>
    <ligand>
        <name>ATP</name>
        <dbReference type="ChEBI" id="CHEBI:30616"/>
        <label>2</label>
    </ligand>
</feature>
<dbReference type="Pfam" id="PF25596">
    <property type="entry name" value="CPSase_L_D1"/>
    <property type="match status" value="2"/>
</dbReference>
<evidence type="ECO:0000259" key="17">
    <source>
        <dbReference type="PROSITE" id="PS50975"/>
    </source>
</evidence>
<dbReference type="FunFam" id="3.30.470.20:FF:000026">
    <property type="entry name" value="Carbamoyl-phosphate synthase large chain"/>
    <property type="match status" value="1"/>
</dbReference>
<dbReference type="GO" id="GO:0006526">
    <property type="term" value="P:L-arginine biosynthetic process"/>
    <property type="evidence" value="ECO:0007669"/>
    <property type="project" value="UniProtKB-UniRule"/>
</dbReference>
<keyword evidence="9 16" id="KW-0547">Nucleotide-binding</keyword>
<feature type="binding site" evidence="16">
    <location>
        <position position="779"/>
    </location>
    <ligand>
        <name>ATP</name>
        <dbReference type="ChEBI" id="CHEBI:30616"/>
        <label>2</label>
    </ligand>
</feature>
<evidence type="ECO:0000313" key="20">
    <source>
        <dbReference type="Proteomes" id="UP000468638"/>
    </source>
</evidence>
<dbReference type="OrthoDB" id="9804197at2"/>
<feature type="binding site" evidence="16">
    <location>
        <position position="834"/>
    </location>
    <ligand>
        <name>Mg(2+)</name>
        <dbReference type="ChEBI" id="CHEBI:18420"/>
        <label>4</label>
    </ligand>
</feature>
<dbReference type="GO" id="GO:0044205">
    <property type="term" value="P:'de novo' UMP biosynthetic process"/>
    <property type="evidence" value="ECO:0007669"/>
    <property type="project" value="UniProtKB-UniRule"/>
</dbReference>
<dbReference type="InterPro" id="IPR005480">
    <property type="entry name" value="CPSase_lsu_oligo"/>
</dbReference>
<evidence type="ECO:0000256" key="11">
    <source>
        <dbReference type="ARBA" id="ARBA00022842"/>
    </source>
</evidence>
<feature type="region of interest" description="Allosteric domain" evidence="16">
    <location>
        <begin position="932"/>
        <end position="1071"/>
    </location>
</feature>
<dbReference type="Proteomes" id="UP000468638">
    <property type="component" value="Unassembled WGS sequence"/>
</dbReference>
<feature type="binding site" evidence="16">
    <location>
        <position position="298"/>
    </location>
    <ligand>
        <name>Mn(2+)</name>
        <dbReference type="ChEBI" id="CHEBI:29035"/>
        <label>1</label>
    </ligand>
</feature>
<dbReference type="NCBIfam" id="NF003671">
    <property type="entry name" value="PRK05294.1"/>
    <property type="match status" value="1"/>
</dbReference>
<feature type="binding site" evidence="16">
    <location>
        <position position="834"/>
    </location>
    <ligand>
        <name>Mn(2+)</name>
        <dbReference type="ChEBI" id="CHEBI:29035"/>
        <label>3</label>
    </ligand>
</feature>
<feature type="binding site" evidence="16">
    <location>
        <position position="781"/>
    </location>
    <ligand>
        <name>ATP</name>
        <dbReference type="ChEBI" id="CHEBI:30616"/>
        <label>2</label>
    </ligand>
</feature>
<evidence type="ECO:0000256" key="12">
    <source>
        <dbReference type="ARBA" id="ARBA00022975"/>
    </source>
</evidence>
<feature type="binding site" evidence="16">
    <location>
        <position position="284"/>
    </location>
    <ligand>
        <name>Mn(2+)</name>
        <dbReference type="ChEBI" id="CHEBI:29035"/>
        <label>1</label>
    </ligand>
</feature>
<dbReference type="InterPro" id="IPR011607">
    <property type="entry name" value="MGS-like_dom"/>
</dbReference>
<proteinExistence type="inferred from homology"/>
<keyword evidence="7" id="KW-0479">Metal-binding</keyword>
<comment type="pathway">
    <text evidence="16">Pyrimidine metabolism; UMP biosynthesis via de novo pathway; (S)-dihydroorotate from bicarbonate: step 1/3.</text>
</comment>
<evidence type="ECO:0000256" key="6">
    <source>
        <dbReference type="ARBA" id="ARBA00022605"/>
    </source>
</evidence>
<dbReference type="InterPro" id="IPR011761">
    <property type="entry name" value="ATP-grasp"/>
</dbReference>